<evidence type="ECO:0000313" key="2">
    <source>
        <dbReference type="Proteomes" id="UP000789375"/>
    </source>
</evidence>
<dbReference type="AlphaFoldDB" id="A0A9N9F5M6"/>
<dbReference type="EMBL" id="CAJVPP010000770">
    <property type="protein sequence ID" value="CAG8510679.1"/>
    <property type="molecule type" value="Genomic_DNA"/>
</dbReference>
<name>A0A9N9F5M6_FUNMO</name>
<gene>
    <name evidence="1" type="ORF">FMOSSE_LOCUS4520</name>
</gene>
<keyword evidence="2" id="KW-1185">Reference proteome</keyword>
<dbReference type="Proteomes" id="UP000789375">
    <property type="component" value="Unassembled WGS sequence"/>
</dbReference>
<accession>A0A9N9F5M6</accession>
<organism evidence="1 2">
    <name type="scientific">Funneliformis mosseae</name>
    <name type="common">Endomycorrhizal fungus</name>
    <name type="synonym">Glomus mosseae</name>
    <dbReference type="NCBI Taxonomy" id="27381"/>
    <lineage>
        <taxon>Eukaryota</taxon>
        <taxon>Fungi</taxon>
        <taxon>Fungi incertae sedis</taxon>
        <taxon>Mucoromycota</taxon>
        <taxon>Glomeromycotina</taxon>
        <taxon>Glomeromycetes</taxon>
        <taxon>Glomerales</taxon>
        <taxon>Glomeraceae</taxon>
        <taxon>Funneliformis</taxon>
    </lineage>
</organism>
<proteinExistence type="predicted"/>
<evidence type="ECO:0000313" key="1">
    <source>
        <dbReference type="EMBL" id="CAG8510679.1"/>
    </source>
</evidence>
<reference evidence="1" key="1">
    <citation type="submission" date="2021-06" db="EMBL/GenBank/DDBJ databases">
        <authorList>
            <person name="Kallberg Y."/>
            <person name="Tangrot J."/>
            <person name="Rosling A."/>
        </authorList>
    </citation>
    <scope>NUCLEOTIDE SEQUENCE</scope>
    <source>
        <strain evidence="1">87-6 pot B 2015</strain>
    </source>
</reference>
<sequence length="97" mass="11263">MKPTNLEIVSKEIQISQKLKFKKIDEKARKFKTTNIALPILTDINDDIEYNTPNVSEDELSDKKNNDDKNAKWKFQDIFIENLGIPDYLANFINSNS</sequence>
<comment type="caution">
    <text evidence="1">The sequence shown here is derived from an EMBL/GenBank/DDBJ whole genome shotgun (WGS) entry which is preliminary data.</text>
</comment>
<protein>
    <submittedName>
        <fullName evidence="1">3084_t:CDS:1</fullName>
    </submittedName>
</protein>